<dbReference type="PANTHER" id="PTHR33223">
    <property type="entry name" value="CCHC-TYPE DOMAIN-CONTAINING PROTEIN"/>
    <property type="match status" value="1"/>
</dbReference>
<dbReference type="InterPro" id="IPR045358">
    <property type="entry name" value="Ty3_capsid"/>
</dbReference>
<feature type="domain" description="Ty3 transposon capsid-like protein" evidence="1">
    <location>
        <begin position="210"/>
        <end position="331"/>
    </location>
</feature>
<gene>
    <name evidence="2" type="ORF">LTRI10_LOCUS34388</name>
</gene>
<dbReference type="Pfam" id="PF19259">
    <property type="entry name" value="Ty3_capsid"/>
    <property type="match status" value="1"/>
</dbReference>
<name>A0AAV2F6L5_9ROSI</name>
<organism evidence="2 3">
    <name type="scientific">Linum trigynum</name>
    <dbReference type="NCBI Taxonomy" id="586398"/>
    <lineage>
        <taxon>Eukaryota</taxon>
        <taxon>Viridiplantae</taxon>
        <taxon>Streptophyta</taxon>
        <taxon>Embryophyta</taxon>
        <taxon>Tracheophyta</taxon>
        <taxon>Spermatophyta</taxon>
        <taxon>Magnoliopsida</taxon>
        <taxon>eudicotyledons</taxon>
        <taxon>Gunneridae</taxon>
        <taxon>Pentapetalae</taxon>
        <taxon>rosids</taxon>
        <taxon>fabids</taxon>
        <taxon>Malpighiales</taxon>
        <taxon>Linaceae</taxon>
        <taxon>Linum</taxon>
    </lineage>
</organism>
<reference evidence="2 3" key="1">
    <citation type="submission" date="2024-04" db="EMBL/GenBank/DDBJ databases">
        <authorList>
            <person name="Fracassetti M."/>
        </authorList>
    </citation>
    <scope>NUCLEOTIDE SEQUENCE [LARGE SCALE GENOMIC DNA]</scope>
</reference>
<keyword evidence="3" id="KW-1185">Reference proteome</keyword>
<dbReference type="EMBL" id="OZ034819">
    <property type="protein sequence ID" value="CAL1393844.1"/>
    <property type="molecule type" value="Genomic_DNA"/>
</dbReference>
<protein>
    <recommendedName>
        <fullName evidence="1">Ty3 transposon capsid-like protein domain-containing protein</fullName>
    </recommendedName>
</protein>
<evidence type="ECO:0000259" key="1">
    <source>
        <dbReference type="Pfam" id="PF19259"/>
    </source>
</evidence>
<accession>A0AAV2F6L5</accession>
<dbReference type="Proteomes" id="UP001497516">
    <property type="component" value="Chromosome 6"/>
</dbReference>
<evidence type="ECO:0000313" key="3">
    <source>
        <dbReference type="Proteomes" id="UP001497516"/>
    </source>
</evidence>
<dbReference type="AlphaFoldDB" id="A0AAV2F6L5"/>
<dbReference type="PANTHER" id="PTHR33223:SF6">
    <property type="entry name" value="CCHC-TYPE DOMAIN-CONTAINING PROTEIN"/>
    <property type="match status" value="1"/>
</dbReference>
<proteinExistence type="predicted"/>
<sequence>MTNTRGTIDERLTALLASTNQAQGDLDDRITNVQSALASQAAQFQEIRTRSEGHSLQFVTLTTRLDSMEANSATRFADLETSSAARLADMEARLDDRFGQFTQEIRNLLQAVVPPRPAGGVAGAVLPPIDRNARGILPLPNQGFRGVDPAVVQAARAERDQFHVHGPGNQNQFHQLPRLDFPPFNGDDPREWTRKCEKLFEIYGIPPDQKVNLAVIYFQRRADLWFEGWKIGRQELNWEEFVAALCQRFGNRTYGGVVAEFNKLRQRGSLADYQEKFEELRSLMSRFNPALDEIYFINSFISGLDEELRPVLHMWKPQTLADAFQFAQLEEASNLAWQKKWCSSQGMSNRPMVASTSTNPIQPRR</sequence>
<evidence type="ECO:0000313" key="2">
    <source>
        <dbReference type="EMBL" id="CAL1393844.1"/>
    </source>
</evidence>